<accession>A0A329E6M3</accession>
<evidence type="ECO:0000259" key="1">
    <source>
        <dbReference type="Pfam" id="PF11575"/>
    </source>
</evidence>
<proteinExistence type="predicted"/>
<name>A0A329E6M3_VIBDI</name>
<dbReference type="Proteomes" id="UP000248729">
    <property type="component" value="Unassembled WGS sequence"/>
</dbReference>
<sequence length="256" mass="29519">MLQLLSMGLSTLHFEKLFLHARQITPYLDGCLEEATRFNEPAHSLSPESIERLYNELAERNPEAGQPYWLTRTWDLLCWQPVFVSFVAIYTQRALPDVSTISQNKQNCFIAGFSFRDHEWTHACRATLIKKAGQQLSLLFETYRDAINQWGRIRPGFTHHLLADHLLNCLVRLQEIRPSYSNTTILRHAELWLEAFDLPQKHISNLKIDSTTKKLKLVRTSCCLVYKCEGRSLCANCPRLEANKSTKLITAKEVTA</sequence>
<feature type="domain" description="Ferric siderophore reductase C-terminal" evidence="1">
    <location>
        <begin position="219"/>
        <end position="239"/>
    </location>
</feature>
<protein>
    <submittedName>
        <fullName evidence="2">Siderophore ferric iron reductase</fullName>
    </submittedName>
</protein>
<reference evidence="2 3" key="1">
    <citation type="submission" date="2018-06" db="EMBL/GenBank/DDBJ databases">
        <title>Freshwater and sediment microbial communities from various areas in North America, analyzing microbe dynamics in response to fracking.</title>
        <authorList>
            <person name="Lamendella R."/>
        </authorList>
    </citation>
    <scope>NUCLEOTIDE SEQUENCE [LARGE SCALE GENOMIC DNA]</scope>
    <source>
        <strain evidence="2 3">99A</strain>
    </source>
</reference>
<dbReference type="InterPro" id="IPR023998">
    <property type="entry name" value="FCR-like"/>
</dbReference>
<evidence type="ECO:0000313" key="3">
    <source>
        <dbReference type="Proteomes" id="UP000248729"/>
    </source>
</evidence>
<dbReference type="GO" id="GO:0051537">
    <property type="term" value="F:2 iron, 2 sulfur cluster binding"/>
    <property type="evidence" value="ECO:0007669"/>
    <property type="project" value="InterPro"/>
</dbReference>
<dbReference type="RefSeq" id="WP_258004317.1">
    <property type="nucleotide sequence ID" value="NZ_QLTR01000018.1"/>
</dbReference>
<dbReference type="NCBIfam" id="TIGR03950">
    <property type="entry name" value="sidero_Fe_reduc"/>
    <property type="match status" value="1"/>
</dbReference>
<gene>
    <name evidence="2" type="ORF">DET48_11860</name>
</gene>
<comment type="caution">
    <text evidence="2">The sequence shown here is derived from an EMBL/GenBank/DDBJ whole genome shotgun (WGS) entry which is preliminary data.</text>
</comment>
<dbReference type="Pfam" id="PF11575">
    <property type="entry name" value="FhuF_C"/>
    <property type="match status" value="1"/>
</dbReference>
<dbReference type="AlphaFoldDB" id="A0A329E6M3"/>
<dbReference type="EMBL" id="QLTR01000018">
    <property type="protein sequence ID" value="RAS61440.1"/>
    <property type="molecule type" value="Genomic_DNA"/>
</dbReference>
<dbReference type="InterPro" id="IPR024726">
    <property type="entry name" value="FhuF_C"/>
</dbReference>
<evidence type="ECO:0000313" key="2">
    <source>
        <dbReference type="EMBL" id="RAS61440.1"/>
    </source>
</evidence>
<organism evidence="2 3">
    <name type="scientific">Vibrio diazotrophicus</name>
    <dbReference type="NCBI Taxonomy" id="685"/>
    <lineage>
        <taxon>Bacteria</taxon>
        <taxon>Pseudomonadati</taxon>
        <taxon>Pseudomonadota</taxon>
        <taxon>Gammaproteobacteria</taxon>
        <taxon>Vibrionales</taxon>
        <taxon>Vibrionaceae</taxon>
        <taxon>Vibrio</taxon>
    </lineage>
</organism>